<evidence type="ECO:0000313" key="1">
    <source>
        <dbReference type="EMBL" id="CAE6525544.1"/>
    </source>
</evidence>
<dbReference type="AlphaFoldDB" id="A0A8H3DF46"/>
<organism evidence="1 2">
    <name type="scientific">Rhizoctonia solani</name>
    <dbReference type="NCBI Taxonomy" id="456999"/>
    <lineage>
        <taxon>Eukaryota</taxon>
        <taxon>Fungi</taxon>
        <taxon>Dikarya</taxon>
        <taxon>Basidiomycota</taxon>
        <taxon>Agaricomycotina</taxon>
        <taxon>Agaricomycetes</taxon>
        <taxon>Cantharellales</taxon>
        <taxon>Ceratobasidiaceae</taxon>
        <taxon>Rhizoctonia</taxon>
    </lineage>
</organism>
<proteinExistence type="predicted"/>
<dbReference type="EMBL" id="CAJMWY010004252">
    <property type="protein sequence ID" value="CAE6525544.1"/>
    <property type="molecule type" value="Genomic_DNA"/>
</dbReference>
<name>A0A8H3DF46_9AGAM</name>
<comment type="caution">
    <text evidence="1">The sequence shown here is derived from an EMBL/GenBank/DDBJ whole genome shotgun (WGS) entry which is preliminary data.</text>
</comment>
<reference evidence="1" key="1">
    <citation type="submission" date="2021-01" db="EMBL/GenBank/DDBJ databases">
        <authorList>
            <person name="Kaushik A."/>
        </authorList>
    </citation>
    <scope>NUCLEOTIDE SEQUENCE</scope>
    <source>
        <strain evidence="1">AG4-RS23</strain>
    </source>
</reference>
<protein>
    <submittedName>
        <fullName evidence="1">Uncharacterized protein</fullName>
    </submittedName>
</protein>
<accession>A0A8H3DF46</accession>
<dbReference type="Proteomes" id="UP000663861">
    <property type="component" value="Unassembled WGS sequence"/>
</dbReference>
<evidence type="ECO:0000313" key="2">
    <source>
        <dbReference type="Proteomes" id="UP000663861"/>
    </source>
</evidence>
<gene>
    <name evidence="1" type="ORF">RDB_LOCUS163615</name>
</gene>
<sequence length="238" mass="25341">MGLFSKFKRKVQNEDDNAILNLSRTTRLKRDVAAVGNAALASSALPTHGVSLFAGVYTVPRFLWCWKKHRIVKQALEHRGLQIPDRTKRDYAIPAAVGAVSGAIGAGADSLAGFADGLVPHNADATHALPFDQWLERTGESTVEALTTHGEAVDHAGFVTNLVENNYVTAYTPDDLQEHVQNGVQHLAQTFDTILPGGAPLLSERTADVAGQTVVAVAVGETIGKGAEVATPSRRSVK</sequence>